<evidence type="ECO:0000313" key="4">
    <source>
        <dbReference type="Proteomes" id="UP000027265"/>
    </source>
</evidence>
<dbReference type="SUPFAM" id="SSF50475">
    <property type="entry name" value="FMN-binding split barrel"/>
    <property type="match status" value="1"/>
</dbReference>
<keyword evidence="4" id="KW-1185">Reference proteome</keyword>
<name>A0A067QB32_9AGAM</name>
<organism evidence="3 4">
    <name type="scientific">Jaapia argillacea MUCL 33604</name>
    <dbReference type="NCBI Taxonomy" id="933084"/>
    <lineage>
        <taxon>Eukaryota</taxon>
        <taxon>Fungi</taxon>
        <taxon>Dikarya</taxon>
        <taxon>Basidiomycota</taxon>
        <taxon>Agaricomycotina</taxon>
        <taxon>Agaricomycetes</taxon>
        <taxon>Agaricomycetidae</taxon>
        <taxon>Jaapiales</taxon>
        <taxon>Jaapiaceae</taxon>
        <taxon>Jaapia</taxon>
    </lineage>
</organism>
<feature type="domain" description="Pyridoxamine 5'-phosphate oxidase N-terminal" evidence="2">
    <location>
        <begin position="9"/>
        <end position="132"/>
    </location>
</feature>
<dbReference type="Proteomes" id="UP000027265">
    <property type="component" value="Unassembled WGS sequence"/>
</dbReference>
<proteinExistence type="predicted"/>
<sequence length="263" mass="29132">MGKFHDSIPPEMLAWITKQQCFWVATAPLKATGHVNISPKGAPDCFHVIDNSTVWYEDLSGSGCETIAHIRENGRVTIMFMAFEGAPRILRLFGTGVVHEFDTPEYNALIPSESRNPGSRAVIMINIYKVGTSCGYAVPYYEFLGHRELLHTVASRKENFDCSAPAPNYHSDKGLKIHWEENNAESLDGLPALLNAGKSSVAFHSSDNWRARTVGAKSVKNLSLKKEQGPVETRKREEWKLVVAFSAGVVVTAVCMMYMGIRA</sequence>
<dbReference type="InParanoid" id="A0A067QB32"/>
<dbReference type="AlphaFoldDB" id="A0A067QB32"/>
<protein>
    <recommendedName>
        <fullName evidence="2">Pyridoxamine 5'-phosphate oxidase N-terminal domain-containing protein</fullName>
    </recommendedName>
</protein>
<evidence type="ECO:0000256" key="1">
    <source>
        <dbReference type="SAM" id="Phobius"/>
    </source>
</evidence>
<dbReference type="Gene3D" id="2.30.110.10">
    <property type="entry name" value="Electron Transport, Fmn-binding Protein, Chain A"/>
    <property type="match status" value="1"/>
</dbReference>
<dbReference type="HOGENOM" id="CLU_054794_2_1_1"/>
<dbReference type="EMBL" id="KL197709">
    <property type="protein sequence ID" value="KDQ64174.1"/>
    <property type="molecule type" value="Genomic_DNA"/>
</dbReference>
<keyword evidence="1" id="KW-0472">Membrane</keyword>
<dbReference type="Pfam" id="PF01243">
    <property type="entry name" value="PNPOx_N"/>
    <property type="match status" value="1"/>
</dbReference>
<dbReference type="PANTHER" id="PTHR39336">
    <property type="entry name" value="PYRIDOXAMINE PHOSPHATE OXIDASE FAMILY PROTEIN (AFU_ORTHOLOGUE AFUA_6G11440)"/>
    <property type="match status" value="1"/>
</dbReference>
<reference evidence="4" key="1">
    <citation type="journal article" date="2014" name="Proc. Natl. Acad. Sci. U.S.A.">
        <title>Extensive sampling of basidiomycete genomes demonstrates inadequacy of the white-rot/brown-rot paradigm for wood decay fungi.</title>
        <authorList>
            <person name="Riley R."/>
            <person name="Salamov A.A."/>
            <person name="Brown D.W."/>
            <person name="Nagy L.G."/>
            <person name="Floudas D."/>
            <person name="Held B.W."/>
            <person name="Levasseur A."/>
            <person name="Lombard V."/>
            <person name="Morin E."/>
            <person name="Otillar R."/>
            <person name="Lindquist E.A."/>
            <person name="Sun H."/>
            <person name="LaButti K.M."/>
            <person name="Schmutz J."/>
            <person name="Jabbour D."/>
            <person name="Luo H."/>
            <person name="Baker S.E."/>
            <person name="Pisabarro A.G."/>
            <person name="Walton J.D."/>
            <person name="Blanchette R.A."/>
            <person name="Henrissat B."/>
            <person name="Martin F."/>
            <person name="Cullen D."/>
            <person name="Hibbett D.S."/>
            <person name="Grigoriev I.V."/>
        </authorList>
    </citation>
    <scope>NUCLEOTIDE SEQUENCE [LARGE SCALE GENOMIC DNA]</scope>
    <source>
        <strain evidence="4">MUCL 33604</strain>
    </source>
</reference>
<keyword evidence="1" id="KW-0812">Transmembrane</keyword>
<dbReference type="OrthoDB" id="539398at2759"/>
<accession>A0A067QB32</accession>
<evidence type="ECO:0000259" key="2">
    <source>
        <dbReference type="Pfam" id="PF01243"/>
    </source>
</evidence>
<dbReference type="InterPro" id="IPR011576">
    <property type="entry name" value="Pyridox_Oxase_N"/>
</dbReference>
<dbReference type="STRING" id="933084.A0A067QB32"/>
<keyword evidence="1" id="KW-1133">Transmembrane helix</keyword>
<dbReference type="InterPro" id="IPR012349">
    <property type="entry name" value="Split_barrel_FMN-bd"/>
</dbReference>
<feature type="transmembrane region" description="Helical" evidence="1">
    <location>
        <begin position="241"/>
        <end position="261"/>
    </location>
</feature>
<gene>
    <name evidence="3" type="ORF">JAAARDRAFT_43338</name>
</gene>
<evidence type="ECO:0000313" key="3">
    <source>
        <dbReference type="EMBL" id="KDQ64174.1"/>
    </source>
</evidence>
<dbReference type="PANTHER" id="PTHR39336:SF3">
    <property type="entry name" value="PYRIDOXAMINE PHOSPHATE OXIDASE"/>
    <property type="match status" value="1"/>
</dbReference>